<evidence type="ECO:0000313" key="3">
    <source>
        <dbReference type="Proteomes" id="UP000431264"/>
    </source>
</evidence>
<gene>
    <name evidence="2" type="ORF">GOQ30_04355</name>
</gene>
<accession>A0A6I4IRS6</accession>
<proteinExistence type="predicted"/>
<evidence type="ECO:0000313" key="2">
    <source>
        <dbReference type="EMBL" id="MVO08396.1"/>
    </source>
</evidence>
<dbReference type="InterPro" id="IPR013766">
    <property type="entry name" value="Thioredoxin_domain"/>
</dbReference>
<name>A0A6I4IRS6_9FLAO</name>
<dbReference type="Pfam" id="PF13905">
    <property type="entry name" value="Thioredoxin_8"/>
    <property type="match status" value="1"/>
</dbReference>
<dbReference type="PROSITE" id="PS51352">
    <property type="entry name" value="THIOREDOXIN_2"/>
    <property type="match status" value="1"/>
</dbReference>
<dbReference type="EMBL" id="WQLW01000002">
    <property type="protein sequence ID" value="MVO08396.1"/>
    <property type="molecule type" value="Genomic_DNA"/>
</dbReference>
<feature type="domain" description="Thioredoxin" evidence="1">
    <location>
        <begin position="333"/>
        <end position="467"/>
    </location>
</feature>
<dbReference type="SUPFAM" id="SSF52833">
    <property type="entry name" value="Thioredoxin-like"/>
    <property type="match status" value="1"/>
</dbReference>
<organism evidence="2 3">
    <name type="scientific">Flavobacterium profundi</name>
    <dbReference type="NCBI Taxonomy" id="1774945"/>
    <lineage>
        <taxon>Bacteria</taxon>
        <taxon>Pseudomonadati</taxon>
        <taxon>Bacteroidota</taxon>
        <taxon>Flavobacteriia</taxon>
        <taxon>Flavobacteriales</taxon>
        <taxon>Flavobacteriaceae</taxon>
        <taxon>Flavobacterium</taxon>
    </lineage>
</organism>
<dbReference type="Gene3D" id="3.40.30.10">
    <property type="entry name" value="Glutaredoxin"/>
    <property type="match status" value="1"/>
</dbReference>
<protein>
    <submittedName>
        <fullName evidence="2">DUF1647 domain-containing protein</fullName>
    </submittedName>
</protein>
<dbReference type="RefSeq" id="WP_140996787.1">
    <property type="nucleotide sequence ID" value="NZ_VDCZ01000002.1"/>
</dbReference>
<reference evidence="3" key="1">
    <citation type="submission" date="2019-05" db="EMBL/GenBank/DDBJ databases">
        <title>Flavobacterium profundi sp. nov., isolated from a deep-sea seamount.</title>
        <authorList>
            <person name="Zhang D.-C."/>
        </authorList>
    </citation>
    <scope>NUCLEOTIDE SEQUENCE [LARGE SCALE GENOMIC DNA]</scope>
    <source>
        <strain evidence="3">TP390</strain>
    </source>
</reference>
<keyword evidence="3" id="KW-1185">Reference proteome</keyword>
<comment type="caution">
    <text evidence="2">The sequence shown here is derived from an EMBL/GenBank/DDBJ whole genome shotgun (WGS) entry which is preliminary data.</text>
</comment>
<dbReference type="PROSITE" id="PS51257">
    <property type="entry name" value="PROKAR_LIPOPROTEIN"/>
    <property type="match status" value="1"/>
</dbReference>
<evidence type="ECO:0000259" key="1">
    <source>
        <dbReference type="PROSITE" id="PS51352"/>
    </source>
</evidence>
<dbReference type="InterPro" id="IPR036249">
    <property type="entry name" value="Thioredoxin-like_sf"/>
</dbReference>
<dbReference type="InterPro" id="IPR012336">
    <property type="entry name" value="Thioredoxin-like_fold"/>
</dbReference>
<dbReference type="OrthoDB" id="1146847at2"/>
<dbReference type="AlphaFoldDB" id="A0A6I4IRS6"/>
<dbReference type="Proteomes" id="UP000431264">
    <property type="component" value="Unassembled WGS sequence"/>
</dbReference>
<sequence>MIQNNIKYFLPLSILALTTLFSCKKAFQPDNYVAYFGGEIINPQDNYVVFMKDETVIDTIFLDKSNRFLHKFDSLAPGLYTFKHAPEFQYIYFDKNDSLMIRLNSLDFDNSLSFCGRGDEKNNFLIDLYLKNEQDRSNLYDILDKDLETYTNAIDSSYKNRRTYYQKRKSQINWNDNFDAIAQAGVDLHYFYKKELYPYVHEYKTGENICPKLPKDYYSYRKSLNLNNPDLGSFSPFIKYVSALLNNVTYEKGKCKLETKSLEKNIAKLNIADTLLKDQNVKNIVLNNIAYMYLLEDQNMYNNKKFIDRYIELSSDEEKHREVTQIYNAVQNLKVGNQLPKIDLIDKNSKAVSINDFLKNQETVVFFWTTHAESHIKSVHEKVNFLKEKHPNINFIAININDSKENWLETFKKYNFKDVVELKATNFDEIKENWVITKVHRTIILNPDGTIKNAFANLFDAHFEKNL</sequence>